<evidence type="ECO:0000313" key="1">
    <source>
        <dbReference type="EMBL" id="CAG8653264.1"/>
    </source>
</evidence>
<evidence type="ECO:0000313" key="2">
    <source>
        <dbReference type="Proteomes" id="UP000789759"/>
    </source>
</evidence>
<reference evidence="1" key="1">
    <citation type="submission" date="2021-06" db="EMBL/GenBank/DDBJ databases">
        <authorList>
            <person name="Kallberg Y."/>
            <person name="Tangrot J."/>
            <person name="Rosling A."/>
        </authorList>
    </citation>
    <scope>NUCLEOTIDE SEQUENCE</scope>
    <source>
        <strain evidence="1">FL966</strain>
    </source>
</reference>
<protein>
    <submittedName>
        <fullName evidence="1">17619_t:CDS:1</fullName>
    </submittedName>
</protein>
<organism evidence="1 2">
    <name type="scientific">Cetraspora pellucida</name>
    <dbReference type="NCBI Taxonomy" id="1433469"/>
    <lineage>
        <taxon>Eukaryota</taxon>
        <taxon>Fungi</taxon>
        <taxon>Fungi incertae sedis</taxon>
        <taxon>Mucoromycota</taxon>
        <taxon>Glomeromycotina</taxon>
        <taxon>Glomeromycetes</taxon>
        <taxon>Diversisporales</taxon>
        <taxon>Gigasporaceae</taxon>
        <taxon>Cetraspora</taxon>
    </lineage>
</organism>
<name>A0A9N9DUR4_9GLOM</name>
<keyword evidence="2" id="KW-1185">Reference proteome</keyword>
<dbReference type="Proteomes" id="UP000789759">
    <property type="component" value="Unassembled WGS sequence"/>
</dbReference>
<comment type="caution">
    <text evidence="1">The sequence shown here is derived from an EMBL/GenBank/DDBJ whole genome shotgun (WGS) entry which is preliminary data.</text>
</comment>
<proteinExistence type="predicted"/>
<sequence>MNTCQICGRFHNGDGSSKLDGISPIYFYTIPEPIISQNAVDLLKQVSNDPSLQSTYEEIEEINKNWQKFKEDNKKMIAFALNIHSYLNKAYEDLKVSNSIILSDLNEEDDEFEKIFQDQSYKLIKQNLLLSSLNCENIASEFEKFQKHGQISNIIDVIEHSYNLATVYEKIYKAIHCRDLRQLKQKVGNEIDDLKKWKNESIEILNLLDLKIGLEYTKNQLQNLGESKIFSKISDFWTNLSKELRYNENYIKTNITDGELYVKKLAYNNLAKHYSRIGSLDGQQGSKRRAQYLSSTSTMLNNGTGPFVCKVQGIETAQN</sequence>
<accession>A0A9N9DUR4</accession>
<dbReference type="AlphaFoldDB" id="A0A9N9DUR4"/>
<gene>
    <name evidence="1" type="ORF">CPELLU_LOCUS9442</name>
</gene>
<dbReference type="EMBL" id="CAJVQA010007210">
    <property type="protein sequence ID" value="CAG8653264.1"/>
    <property type="molecule type" value="Genomic_DNA"/>
</dbReference>